<sequence>MQAQVLESMKNVEIWDRVTQAVAAGPTVFIDAALATSDTMLAELLVKEWSGNSALVTANSAPPFDHALRVANKRITSSGTEFHRVSDPTHLALGLLRISSTPEVVRELLSARSYVESLNVPFDSVGLLTLVLVRSNIPLMAVESVGISARVGGDAETQIPAVDSQNPKKLLLAKATRANDGFYSTFVLRKFSRLLTQVAIAQRWTPNAITWASMAVTVGAAVLFAQGSHRALMIGAALVQLAIIVDCSDGEVARYTNASSQYGAWLDAATDRVKEYLLYAALAVGAARHGTNLWPIAMVLVVMQTVRHLSDYNFVAIRAMRENADLSLPLTQSVDDISGSGSRLLTTSSRLNSRRLVHWIKRVIYLPIGERWLIISVGAFVGSPSLVFNLLLWLGLFGLAYVTLGRFMRSRRWRHTQDISGCDILERQFDAGPLLSSTLNRGHPLAGRFGWAVPSFLRLIELGLVVLIGYSEPLAFITLFAIAFHHYDTMYRSLEGNVFPAALTKAGLGFEGRMLVLLVLFGQFHAPLHDTLALIGGYLFAVLVIRSSITWAREIRAPRTARAKG</sequence>
<dbReference type="Pfam" id="PF01066">
    <property type="entry name" value="CDP-OH_P_transf"/>
    <property type="match status" value="1"/>
</dbReference>
<dbReference type="InterPro" id="IPR048254">
    <property type="entry name" value="CDP_ALCOHOL_P_TRANSF_CS"/>
</dbReference>
<feature type="domain" description="DUF5941" evidence="3">
    <location>
        <begin position="436"/>
        <end position="558"/>
    </location>
</feature>
<dbReference type="InterPro" id="IPR045985">
    <property type="entry name" value="DUF5941"/>
</dbReference>
<dbReference type="InterPro" id="IPR043130">
    <property type="entry name" value="CDP-OH_PTrfase_TM_dom"/>
</dbReference>
<proteinExistence type="predicted"/>
<evidence type="ECO:0000256" key="2">
    <source>
        <dbReference type="SAM" id="Phobius"/>
    </source>
</evidence>
<feature type="transmembrane region" description="Helical" evidence="2">
    <location>
        <begin position="387"/>
        <end position="404"/>
    </location>
</feature>
<protein>
    <submittedName>
        <fullName evidence="4">Unannotated protein</fullName>
    </submittedName>
</protein>
<dbReference type="InterPro" id="IPR000462">
    <property type="entry name" value="CDP-OH_P_trans"/>
</dbReference>
<keyword evidence="2" id="KW-0812">Transmembrane</keyword>
<organism evidence="4">
    <name type="scientific">freshwater metagenome</name>
    <dbReference type="NCBI Taxonomy" id="449393"/>
    <lineage>
        <taxon>unclassified sequences</taxon>
        <taxon>metagenomes</taxon>
        <taxon>ecological metagenomes</taxon>
    </lineage>
</organism>
<dbReference type="Gene3D" id="1.20.120.1760">
    <property type="match status" value="1"/>
</dbReference>
<feature type="transmembrane region" description="Helical" evidence="2">
    <location>
        <begin position="532"/>
        <end position="552"/>
    </location>
</feature>
<dbReference type="EMBL" id="CAESAJ010000014">
    <property type="protein sequence ID" value="CAB4331972.1"/>
    <property type="molecule type" value="Genomic_DNA"/>
</dbReference>
<keyword evidence="2" id="KW-0472">Membrane</keyword>
<dbReference type="AlphaFoldDB" id="A0A6J5YSQ9"/>
<accession>A0A6J5YSQ9</accession>
<dbReference type="GO" id="GO:0008654">
    <property type="term" value="P:phospholipid biosynthetic process"/>
    <property type="evidence" value="ECO:0007669"/>
    <property type="project" value="InterPro"/>
</dbReference>
<evidence type="ECO:0000259" key="3">
    <source>
        <dbReference type="Pfam" id="PF19365"/>
    </source>
</evidence>
<evidence type="ECO:0000313" key="4">
    <source>
        <dbReference type="EMBL" id="CAB4331972.1"/>
    </source>
</evidence>
<dbReference type="GO" id="GO:0016020">
    <property type="term" value="C:membrane"/>
    <property type="evidence" value="ECO:0007669"/>
    <property type="project" value="InterPro"/>
</dbReference>
<evidence type="ECO:0000256" key="1">
    <source>
        <dbReference type="ARBA" id="ARBA00022679"/>
    </source>
</evidence>
<dbReference type="Pfam" id="PF19365">
    <property type="entry name" value="DUF5941"/>
    <property type="match status" value="1"/>
</dbReference>
<dbReference type="GO" id="GO:0016780">
    <property type="term" value="F:phosphotransferase activity, for other substituted phosphate groups"/>
    <property type="evidence" value="ECO:0007669"/>
    <property type="project" value="InterPro"/>
</dbReference>
<dbReference type="PROSITE" id="PS00379">
    <property type="entry name" value="CDP_ALCOHOL_P_TRANSF"/>
    <property type="match status" value="1"/>
</dbReference>
<gene>
    <name evidence="4" type="ORF">UFOPK3770_00260</name>
</gene>
<keyword evidence="1" id="KW-0808">Transferase</keyword>
<keyword evidence="2" id="KW-1133">Transmembrane helix</keyword>
<name>A0A6J5YSQ9_9ZZZZ</name>
<reference evidence="4" key="1">
    <citation type="submission" date="2020-05" db="EMBL/GenBank/DDBJ databases">
        <authorList>
            <person name="Chiriac C."/>
            <person name="Salcher M."/>
            <person name="Ghai R."/>
            <person name="Kavagutti S V."/>
        </authorList>
    </citation>
    <scope>NUCLEOTIDE SEQUENCE</scope>
</reference>